<evidence type="ECO:0000256" key="1">
    <source>
        <dbReference type="ARBA" id="ARBA00022714"/>
    </source>
</evidence>
<evidence type="ECO:0000256" key="4">
    <source>
        <dbReference type="ARBA" id="ARBA00023014"/>
    </source>
</evidence>
<dbReference type="AlphaFoldDB" id="K6ULF8"/>
<dbReference type="RefSeq" id="WP_006501963.1">
    <property type="nucleotide sequence ID" value="NZ_BAGZ01000005.1"/>
</dbReference>
<keyword evidence="2" id="KW-0479">Metal-binding</keyword>
<keyword evidence="1" id="KW-0001">2Fe-2S</keyword>
<evidence type="ECO:0000256" key="3">
    <source>
        <dbReference type="ARBA" id="ARBA00023004"/>
    </source>
</evidence>
<keyword evidence="3" id="KW-0408">Iron</keyword>
<organism evidence="7 8">
    <name type="scientific">Austwickia chelonae NBRC 105200</name>
    <dbReference type="NCBI Taxonomy" id="1184607"/>
    <lineage>
        <taxon>Bacteria</taxon>
        <taxon>Bacillati</taxon>
        <taxon>Actinomycetota</taxon>
        <taxon>Actinomycetes</taxon>
        <taxon>Micrococcales</taxon>
        <taxon>Dermatophilaceae</taxon>
        <taxon>Austwickia</taxon>
    </lineage>
</organism>
<evidence type="ECO:0000313" key="7">
    <source>
        <dbReference type="EMBL" id="GAB77211.1"/>
    </source>
</evidence>
<dbReference type="EMBL" id="BAGZ01000005">
    <property type="protein sequence ID" value="GAB77211.1"/>
    <property type="molecule type" value="Genomic_DNA"/>
</dbReference>
<accession>K6ULF8</accession>
<comment type="caution">
    <text evidence="7">The sequence shown here is derived from an EMBL/GenBank/DDBJ whole genome shotgun (WGS) entry which is preliminary data.</text>
</comment>
<dbReference type="eggNOG" id="COG2146">
    <property type="taxonomic scope" value="Bacteria"/>
</dbReference>
<evidence type="ECO:0000256" key="5">
    <source>
        <dbReference type="SAM" id="MobiDB-lite"/>
    </source>
</evidence>
<keyword evidence="8" id="KW-1185">Reference proteome</keyword>
<proteinExistence type="predicted"/>
<protein>
    <recommendedName>
        <fullName evidence="6">Rieske domain-containing protein</fullName>
    </recommendedName>
</protein>
<gene>
    <name evidence="7" type="ORF">AUCHE_05_01160</name>
</gene>
<dbReference type="OrthoDB" id="25106at2"/>
<dbReference type="Pfam" id="PF00355">
    <property type="entry name" value="Rieske"/>
    <property type="match status" value="1"/>
</dbReference>
<dbReference type="PROSITE" id="PS51296">
    <property type="entry name" value="RIESKE"/>
    <property type="match status" value="1"/>
</dbReference>
<feature type="domain" description="Rieske" evidence="6">
    <location>
        <begin position="64"/>
        <end position="156"/>
    </location>
</feature>
<dbReference type="InterPro" id="IPR017941">
    <property type="entry name" value="Rieske_2Fe-2S"/>
</dbReference>
<feature type="region of interest" description="Disordered" evidence="5">
    <location>
        <begin position="39"/>
        <end position="59"/>
    </location>
</feature>
<evidence type="ECO:0000256" key="2">
    <source>
        <dbReference type="ARBA" id="ARBA00022723"/>
    </source>
</evidence>
<dbReference type="GO" id="GO:0046872">
    <property type="term" value="F:metal ion binding"/>
    <property type="evidence" value="ECO:0007669"/>
    <property type="project" value="UniProtKB-KW"/>
</dbReference>
<evidence type="ECO:0000259" key="6">
    <source>
        <dbReference type="PROSITE" id="PS51296"/>
    </source>
</evidence>
<dbReference type="InterPro" id="IPR036922">
    <property type="entry name" value="Rieske_2Fe-2S_sf"/>
</dbReference>
<dbReference type="Gene3D" id="2.102.10.10">
    <property type="entry name" value="Rieske [2Fe-2S] iron-sulphur domain"/>
    <property type="match status" value="1"/>
</dbReference>
<dbReference type="GO" id="GO:0016705">
    <property type="term" value="F:oxidoreductase activity, acting on paired donors, with incorporation or reduction of molecular oxygen"/>
    <property type="evidence" value="ECO:0007669"/>
    <property type="project" value="UniProtKB-ARBA"/>
</dbReference>
<dbReference type="SUPFAM" id="SSF50022">
    <property type="entry name" value="ISP domain"/>
    <property type="match status" value="1"/>
</dbReference>
<dbReference type="STRING" id="100225.SAMN05421595_1026"/>
<dbReference type="Proteomes" id="UP000008495">
    <property type="component" value="Unassembled WGS sequence"/>
</dbReference>
<evidence type="ECO:0000313" key="8">
    <source>
        <dbReference type="Proteomes" id="UP000008495"/>
    </source>
</evidence>
<dbReference type="GO" id="GO:0004497">
    <property type="term" value="F:monooxygenase activity"/>
    <property type="evidence" value="ECO:0007669"/>
    <property type="project" value="UniProtKB-ARBA"/>
</dbReference>
<name>K6ULF8_9MICO</name>
<sequence length="157" mass="15792">MTATGSHTAPVLSRRDMLRAGTTLTIAGATVTLLTGCGDKGGPSANTPPSAPRSLSPAATQKITDAVKSNKVDVGKAAVLGEGVILAQPEAGSYVVFSDICPHQGARITDISSRGNLRCALHGSEFDPKDGKVKVGPASTGLTPAKATVDGDKVTLA</sequence>
<keyword evidence="4" id="KW-0411">Iron-sulfur</keyword>
<dbReference type="GO" id="GO:0051537">
    <property type="term" value="F:2 iron, 2 sulfur cluster binding"/>
    <property type="evidence" value="ECO:0007669"/>
    <property type="project" value="UniProtKB-KW"/>
</dbReference>
<reference evidence="7 8" key="1">
    <citation type="submission" date="2012-08" db="EMBL/GenBank/DDBJ databases">
        <title>Whole genome shotgun sequence of Austwickia chelonae NBRC 105200.</title>
        <authorList>
            <person name="Yoshida I."/>
            <person name="Hosoyama A."/>
            <person name="Tsuchikane K."/>
            <person name="Katsumata H."/>
            <person name="Ando Y."/>
            <person name="Ohji S."/>
            <person name="Hamada M."/>
            <person name="Tamura T."/>
            <person name="Yamazoe A."/>
            <person name="Yamazaki S."/>
            <person name="Fujita N."/>
        </authorList>
    </citation>
    <scope>NUCLEOTIDE SEQUENCE [LARGE SCALE GENOMIC DNA]</scope>
    <source>
        <strain evidence="7 8">NBRC 105200</strain>
    </source>
</reference>
<dbReference type="CDD" id="cd03467">
    <property type="entry name" value="Rieske"/>
    <property type="match status" value="1"/>
</dbReference>